<feature type="domain" description="Response regulatory" evidence="18">
    <location>
        <begin position="829"/>
        <end position="946"/>
    </location>
</feature>
<dbReference type="Gene3D" id="3.30.450.40">
    <property type="match status" value="1"/>
</dbReference>
<evidence type="ECO:0000313" key="20">
    <source>
        <dbReference type="EMBL" id="AIG28819.1"/>
    </source>
</evidence>
<dbReference type="InterPro" id="IPR047347">
    <property type="entry name" value="YvaQ-like_sensor"/>
</dbReference>
<gene>
    <name evidence="20" type="primary">arcB</name>
    <name evidence="20" type="ORF">BRLA_c045550</name>
</gene>
<keyword evidence="16" id="KW-0812">Transmembrane</keyword>
<name>A0A075RAF5_BRELA</name>
<dbReference type="SUPFAM" id="SSF47384">
    <property type="entry name" value="Homodimeric domain of signal transducing histidine kinase"/>
    <property type="match status" value="1"/>
</dbReference>
<evidence type="ECO:0000256" key="14">
    <source>
        <dbReference type="PROSITE-ProRule" id="PRU00169"/>
    </source>
</evidence>
<feature type="transmembrane region" description="Helical" evidence="16">
    <location>
        <begin position="183"/>
        <end position="206"/>
    </location>
</feature>
<keyword evidence="8" id="KW-0547">Nucleotide-binding</keyword>
<dbReference type="SUPFAM" id="SSF52172">
    <property type="entry name" value="CheY-like"/>
    <property type="match status" value="1"/>
</dbReference>
<evidence type="ECO:0000256" key="1">
    <source>
        <dbReference type="ARBA" id="ARBA00000085"/>
    </source>
</evidence>
<evidence type="ECO:0000256" key="11">
    <source>
        <dbReference type="ARBA" id="ARBA00023012"/>
    </source>
</evidence>
<dbReference type="CDD" id="cd16922">
    <property type="entry name" value="HATPase_EvgS-ArcB-TorS-like"/>
    <property type="match status" value="1"/>
</dbReference>
<dbReference type="GO" id="GO:0005886">
    <property type="term" value="C:plasma membrane"/>
    <property type="evidence" value="ECO:0007669"/>
    <property type="project" value="UniProtKB-SubCell"/>
</dbReference>
<dbReference type="FunFam" id="3.30.565.10:FF:000010">
    <property type="entry name" value="Sensor histidine kinase RcsC"/>
    <property type="match status" value="1"/>
</dbReference>
<dbReference type="PRINTS" id="PR00344">
    <property type="entry name" value="BCTRLSENSOR"/>
</dbReference>
<dbReference type="InterPro" id="IPR011006">
    <property type="entry name" value="CheY-like_superfamily"/>
</dbReference>
<keyword evidence="5" id="KW-1003">Cell membrane</keyword>
<evidence type="ECO:0000256" key="8">
    <source>
        <dbReference type="ARBA" id="ARBA00022741"/>
    </source>
</evidence>
<evidence type="ECO:0000256" key="5">
    <source>
        <dbReference type="ARBA" id="ARBA00022475"/>
    </source>
</evidence>
<comment type="similarity">
    <text evidence="3">In the N-terminal section; belongs to the phytochrome family.</text>
</comment>
<dbReference type="SUPFAM" id="SSF55781">
    <property type="entry name" value="GAF domain-like"/>
    <property type="match status" value="1"/>
</dbReference>
<accession>A0A075RAF5</accession>
<dbReference type="Pfam" id="PF12729">
    <property type="entry name" value="4HB_MCP_1"/>
    <property type="match status" value="1"/>
</dbReference>
<feature type="domain" description="HAMP" evidence="19">
    <location>
        <begin position="207"/>
        <end position="261"/>
    </location>
</feature>
<comment type="catalytic activity">
    <reaction evidence="1">
        <text>ATP + protein L-histidine = ADP + protein N-phospho-L-histidine.</text>
        <dbReference type="EC" id="2.7.13.3"/>
    </reaction>
</comment>
<dbReference type="STRING" id="1042163.BRLA_c045550"/>
<dbReference type="InterPro" id="IPR024478">
    <property type="entry name" value="HlyB_4HB_MCP"/>
</dbReference>
<sequence length="948" mass="107443">MTFRRKQLLGYSLILFLLLILASLVIFTMNSINNNVEEIANERSVKIKLVSDLQNKFFHIDQELSYIIAENNILLINQKIEQMNQKILDTNSLMTVIGIKMNSESGQQLLAQIKVHYTDYLTYQKQIVAYVKAGNKEMARGMYVGGKEETRKNVMELTEEFKNRQQELMDQAADESVRTYHSMLLIIILSVVLCLALGIGIASWAIRSTSRSLSHISSTISGIDFKQAENVPRLSVVTRDEIGNICESFNEMAASLEEHTTKVKEFNKKITEQSWVKTQQAYMANLTQGMQDFESLGREFISKIAWIIEASYGAFYLAFGKGDAKEFKKIASFASNGEDVGAASFRFGEGVVGQCAQEKRMLALKEMPEQYITIKSALGKAYPKQILIVPVTFENETVAVIEMATLGSFSELHMQLMENVTSHLGTTVNRIFDRLEVDRLLRESQAMTEELQAQSEELQTQSEELQMQTEELTSINERLEEQKQYAEEKARELEQTKIELEEQTTALLKSSQYKSEFLANMSHELRTPLNSILILSEMLSENLNETLTAEEQEYARVINSSGSDLLNLINDILDLSKVEAGKLEVVFEEVNISELPIFMESHFSHIAAQKNLPFHIEVHADAPDIMYTDEQRLHQILRNLLSNAFKFTKKGSVTLQIRRADPLQVNKIMPEEKYTDYYLEISVTDTGIGIAEDKREHIFEAFHQADGATSRKYGGTGLGLSICREFARLLGGCITLESEEGCGSTFTLYIPNMQEGTRQELFSVHTETEVAHMEGVHADSSQRPVFETEDLQTSLEQGQVMIEQDQDQIISPQAQKYTQQVPSLFKGKHVLVVDDDNRNVFALTTTLEREGFKVIAASNGRECLEILDNVQHMDIILMDIMMPEMDGYEAMQAIRQKADMKNVPIIALTAKAMKYDREKCLRAGASDYISKPLKTSQLLSVMRVWLVK</sequence>
<dbReference type="InterPro" id="IPR003594">
    <property type="entry name" value="HATPase_dom"/>
</dbReference>
<evidence type="ECO:0000256" key="15">
    <source>
        <dbReference type="SAM" id="Coils"/>
    </source>
</evidence>
<keyword evidence="21" id="KW-1185">Reference proteome</keyword>
<dbReference type="Pfam" id="PF02518">
    <property type="entry name" value="HATPase_c"/>
    <property type="match status" value="1"/>
</dbReference>
<dbReference type="SMART" id="SM00388">
    <property type="entry name" value="HisKA"/>
    <property type="match status" value="1"/>
</dbReference>
<dbReference type="Proteomes" id="UP000005850">
    <property type="component" value="Chromosome"/>
</dbReference>
<evidence type="ECO:0000256" key="6">
    <source>
        <dbReference type="ARBA" id="ARBA00022553"/>
    </source>
</evidence>
<dbReference type="Gene3D" id="1.10.287.130">
    <property type="match status" value="1"/>
</dbReference>
<reference evidence="20 21" key="1">
    <citation type="journal article" date="2011" name="J. Bacteriol.">
        <title>Genome sequence of Brevibacillus laterosporus LMG 15441, a pathogen of invertebrates.</title>
        <authorList>
            <person name="Djukic M."/>
            <person name="Poehlein A."/>
            <person name="Thurmer A."/>
            <person name="Daniel R."/>
        </authorList>
    </citation>
    <scope>NUCLEOTIDE SEQUENCE [LARGE SCALE GENOMIC DNA]</scope>
    <source>
        <strain evidence="20 21">LMG 15441</strain>
    </source>
</reference>
<dbReference type="CDD" id="cd17546">
    <property type="entry name" value="REC_hyHK_CKI1_RcsC-like"/>
    <property type="match status" value="1"/>
</dbReference>
<dbReference type="InterPro" id="IPR003660">
    <property type="entry name" value="HAMP_dom"/>
</dbReference>
<dbReference type="AlphaFoldDB" id="A0A075RAF5"/>
<dbReference type="PANTHER" id="PTHR45339">
    <property type="entry name" value="HYBRID SIGNAL TRANSDUCTION HISTIDINE KINASE J"/>
    <property type="match status" value="1"/>
</dbReference>
<evidence type="ECO:0000256" key="2">
    <source>
        <dbReference type="ARBA" id="ARBA00004651"/>
    </source>
</evidence>
<dbReference type="CDD" id="cd06225">
    <property type="entry name" value="HAMP"/>
    <property type="match status" value="1"/>
</dbReference>
<dbReference type="Gene3D" id="3.30.565.10">
    <property type="entry name" value="Histidine kinase-like ATPase, C-terminal domain"/>
    <property type="match status" value="1"/>
</dbReference>
<dbReference type="GO" id="GO:0005524">
    <property type="term" value="F:ATP binding"/>
    <property type="evidence" value="ECO:0007669"/>
    <property type="project" value="UniProtKB-KW"/>
</dbReference>
<evidence type="ECO:0000256" key="16">
    <source>
        <dbReference type="SAM" id="Phobius"/>
    </source>
</evidence>
<evidence type="ECO:0000256" key="7">
    <source>
        <dbReference type="ARBA" id="ARBA00022679"/>
    </source>
</evidence>
<dbReference type="SMART" id="SM00448">
    <property type="entry name" value="REC"/>
    <property type="match status" value="1"/>
</dbReference>
<dbReference type="InterPro" id="IPR036890">
    <property type="entry name" value="HATPase_C_sf"/>
</dbReference>
<dbReference type="PROSITE" id="PS50885">
    <property type="entry name" value="HAMP"/>
    <property type="match status" value="1"/>
</dbReference>
<dbReference type="Pfam" id="PF00512">
    <property type="entry name" value="HisKA"/>
    <property type="match status" value="1"/>
</dbReference>
<dbReference type="CDD" id="cd00082">
    <property type="entry name" value="HisKA"/>
    <property type="match status" value="1"/>
</dbReference>
<comment type="subcellular location">
    <subcellularLocation>
        <location evidence="2">Cell membrane</location>
        <topology evidence="2">Multi-pass membrane protein</topology>
    </subcellularLocation>
</comment>
<evidence type="ECO:0000259" key="18">
    <source>
        <dbReference type="PROSITE" id="PS50110"/>
    </source>
</evidence>
<evidence type="ECO:0000256" key="10">
    <source>
        <dbReference type="ARBA" id="ARBA00022840"/>
    </source>
</evidence>
<dbReference type="GO" id="GO:0000155">
    <property type="term" value="F:phosphorelay sensor kinase activity"/>
    <property type="evidence" value="ECO:0007669"/>
    <property type="project" value="InterPro"/>
</dbReference>
<dbReference type="eggNOG" id="COG2205">
    <property type="taxonomic scope" value="Bacteria"/>
</dbReference>
<evidence type="ECO:0000256" key="13">
    <source>
        <dbReference type="ARBA" id="ARBA00074306"/>
    </source>
</evidence>
<dbReference type="Pfam" id="PF13185">
    <property type="entry name" value="GAF_2"/>
    <property type="match status" value="1"/>
</dbReference>
<protein>
    <recommendedName>
        <fullName evidence="13">Circadian input-output histidine kinase CikA</fullName>
        <ecNumber evidence="4">2.7.13.3</ecNumber>
    </recommendedName>
</protein>
<dbReference type="KEGG" id="blr:BRLA_c045550"/>
<keyword evidence="16" id="KW-1133">Transmembrane helix</keyword>
<dbReference type="EC" id="2.7.13.3" evidence="4"/>
<dbReference type="SUPFAM" id="SSF55874">
    <property type="entry name" value="ATPase domain of HSP90 chaperone/DNA topoisomerase II/histidine kinase"/>
    <property type="match status" value="1"/>
</dbReference>
<dbReference type="InterPro" id="IPR003661">
    <property type="entry name" value="HisK_dim/P_dom"/>
</dbReference>
<feature type="modified residue" description="4-aspartylphosphate" evidence="14">
    <location>
        <position position="879"/>
    </location>
</feature>
<keyword evidence="11" id="KW-0902">Two-component regulatory system</keyword>
<dbReference type="InterPro" id="IPR003018">
    <property type="entry name" value="GAF"/>
</dbReference>
<evidence type="ECO:0000313" key="21">
    <source>
        <dbReference type="Proteomes" id="UP000005850"/>
    </source>
</evidence>
<evidence type="ECO:0000256" key="12">
    <source>
        <dbReference type="ARBA" id="ARBA00023136"/>
    </source>
</evidence>
<dbReference type="InterPro" id="IPR036097">
    <property type="entry name" value="HisK_dim/P_sf"/>
</dbReference>
<dbReference type="Gene3D" id="6.10.340.10">
    <property type="match status" value="1"/>
</dbReference>
<keyword evidence="10" id="KW-0067">ATP-binding</keyword>
<dbReference type="SMART" id="SM00304">
    <property type="entry name" value="HAMP"/>
    <property type="match status" value="1"/>
</dbReference>
<evidence type="ECO:0000256" key="3">
    <source>
        <dbReference type="ARBA" id="ARBA00006402"/>
    </source>
</evidence>
<keyword evidence="9" id="KW-0418">Kinase</keyword>
<evidence type="ECO:0000259" key="17">
    <source>
        <dbReference type="PROSITE" id="PS50109"/>
    </source>
</evidence>
<dbReference type="EMBL" id="CP007806">
    <property type="protein sequence ID" value="AIG28819.1"/>
    <property type="molecule type" value="Genomic_DNA"/>
</dbReference>
<organism evidence="20 21">
    <name type="scientific">Brevibacillus laterosporus LMG 15441</name>
    <dbReference type="NCBI Taxonomy" id="1042163"/>
    <lineage>
        <taxon>Bacteria</taxon>
        <taxon>Bacillati</taxon>
        <taxon>Bacillota</taxon>
        <taxon>Bacilli</taxon>
        <taxon>Bacillales</taxon>
        <taxon>Paenibacillaceae</taxon>
        <taxon>Brevibacillus</taxon>
    </lineage>
</organism>
<dbReference type="RefSeq" id="WP_003334111.1">
    <property type="nucleotide sequence ID" value="NZ_CP007806.1"/>
</dbReference>
<evidence type="ECO:0000256" key="4">
    <source>
        <dbReference type="ARBA" id="ARBA00012438"/>
    </source>
</evidence>
<dbReference type="PANTHER" id="PTHR45339:SF1">
    <property type="entry name" value="HYBRID SIGNAL TRANSDUCTION HISTIDINE KINASE J"/>
    <property type="match status" value="1"/>
</dbReference>
<dbReference type="HOGENOM" id="CLU_000445_127_2_9"/>
<dbReference type="InterPro" id="IPR004358">
    <property type="entry name" value="Sig_transdc_His_kin-like_C"/>
</dbReference>
<dbReference type="PROSITE" id="PS50110">
    <property type="entry name" value="RESPONSE_REGULATORY"/>
    <property type="match status" value="1"/>
</dbReference>
<dbReference type="SMART" id="SM00387">
    <property type="entry name" value="HATPase_c"/>
    <property type="match status" value="1"/>
</dbReference>
<proteinExistence type="inferred from homology"/>
<dbReference type="Gene3D" id="3.40.50.2300">
    <property type="match status" value="1"/>
</dbReference>
<dbReference type="InterPro" id="IPR029016">
    <property type="entry name" value="GAF-like_dom_sf"/>
</dbReference>
<keyword evidence="12 16" id="KW-0472">Membrane</keyword>
<dbReference type="CDD" id="cd19411">
    <property type="entry name" value="MCP2201-like_sensor"/>
    <property type="match status" value="1"/>
</dbReference>
<dbReference type="Pfam" id="PF00072">
    <property type="entry name" value="Response_reg"/>
    <property type="match status" value="1"/>
</dbReference>
<dbReference type="InterPro" id="IPR005467">
    <property type="entry name" value="His_kinase_dom"/>
</dbReference>
<keyword evidence="6 14" id="KW-0597">Phosphoprotein</keyword>
<dbReference type="PROSITE" id="PS50109">
    <property type="entry name" value="HIS_KIN"/>
    <property type="match status" value="1"/>
</dbReference>
<keyword evidence="15" id="KW-0175">Coiled coil</keyword>
<keyword evidence="7 20" id="KW-0808">Transferase</keyword>
<evidence type="ECO:0000259" key="19">
    <source>
        <dbReference type="PROSITE" id="PS50885"/>
    </source>
</evidence>
<dbReference type="InterPro" id="IPR001789">
    <property type="entry name" value="Sig_transdc_resp-reg_receiver"/>
</dbReference>
<feature type="coiled-coil region" evidence="15">
    <location>
        <begin position="437"/>
        <end position="510"/>
    </location>
</feature>
<feature type="domain" description="Histidine kinase" evidence="17">
    <location>
        <begin position="520"/>
        <end position="754"/>
    </location>
</feature>
<evidence type="ECO:0000256" key="9">
    <source>
        <dbReference type="ARBA" id="ARBA00022777"/>
    </source>
</evidence>